<reference evidence="3 4" key="2">
    <citation type="submission" date="2018-12" db="EMBL/GenBank/DDBJ databases">
        <title>The genome sequences of strain 502.</title>
        <authorList>
            <person name="Gao J."/>
            <person name="Sun J."/>
        </authorList>
    </citation>
    <scope>NUCLEOTIDE SEQUENCE [LARGE SCALE GENOMIC DNA]</scope>
    <source>
        <strain evidence="3 4">502</strain>
    </source>
</reference>
<dbReference type="RefSeq" id="WP_124961599.1">
    <property type="nucleotide sequence ID" value="NZ_CBFHCE010000317.1"/>
</dbReference>
<dbReference type="Pfam" id="PF03435">
    <property type="entry name" value="Sacchrp_dh_NADP"/>
    <property type="match status" value="1"/>
</dbReference>
<dbReference type="InterPro" id="IPR036291">
    <property type="entry name" value="NAD(P)-bd_dom_sf"/>
</dbReference>
<dbReference type="SUPFAM" id="SSF51735">
    <property type="entry name" value="NAD(P)-binding Rossmann-fold domains"/>
    <property type="match status" value="1"/>
</dbReference>
<sequence length="337" mass="35674">MTNTLMIYGAAGYTGRMAVAQAKALGLETILAGRDEQALAKLASESDLPCRVFPLDDAATVAARLAGVNVLLNCAGPFMRTAEPLMRGAIRSGAHYLDIAAEMDSYRLAETLHEEAVLAAVMLMPGGGGSVAMLGCLAEHAMKRVVRPGKVSIALHVSGSMSRGSATSAAQNLTLQCLARVDGALVPRDPQDVRQFDFGKGMVDCFPVTLPDLVTIWRASGTPNIETFVHVSGAAFPTGDRSTLPDGPSIEERDANRYQASVVVTGDDGESVRSLLDTVNGYSFTPMAAAEAARRMLLGDVRPGFQVPARHFGAGFAETIADTRITDVQHEDPERGR</sequence>
<protein>
    <recommendedName>
        <fullName evidence="1">Saccharopine dehydrogenase NADP binding domain-containing protein</fullName>
    </recommendedName>
</protein>
<evidence type="ECO:0000313" key="3">
    <source>
        <dbReference type="EMBL" id="RSZ29933.1"/>
    </source>
</evidence>
<gene>
    <name evidence="2" type="ORF">EH244_28180</name>
    <name evidence="3" type="ORF">EJO66_28135</name>
</gene>
<dbReference type="PANTHER" id="PTHR43781:SF1">
    <property type="entry name" value="SACCHAROPINE DEHYDROGENASE"/>
    <property type="match status" value="1"/>
</dbReference>
<proteinExistence type="predicted"/>
<dbReference type="Gene3D" id="3.40.50.720">
    <property type="entry name" value="NAD(P)-binding Rossmann-like Domain"/>
    <property type="match status" value="1"/>
</dbReference>
<dbReference type="Proteomes" id="UP000271137">
    <property type="component" value="Unassembled WGS sequence"/>
</dbReference>
<evidence type="ECO:0000313" key="5">
    <source>
        <dbReference type="Proteomes" id="UP000271590"/>
    </source>
</evidence>
<accession>A0A3P3E6A8</accession>
<dbReference type="EMBL" id="RQXU01000027">
    <property type="protein sequence ID" value="RRH81961.1"/>
    <property type="molecule type" value="Genomic_DNA"/>
</dbReference>
<comment type="caution">
    <text evidence="2">The sequence shown here is derived from an EMBL/GenBank/DDBJ whole genome shotgun (WGS) entry which is preliminary data.</text>
</comment>
<dbReference type="AlphaFoldDB" id="A0A3P3E6A8"/>
<name>A0A3P3E6A8_9BURK</name>
<organism evidence="2 5">
    <name type="scientific">Variovorax beijingensis</name>
    <dbReference type="NCBI Taxonomy" id="2496117"/>
    <lineage>
        <taxon>Bacteria</taxon>
        <taxon>Pseudomonadati</taxon>
        <taxon>Pseudomonadota</taxon>
        <taxon>Betaproteobacteria</taxon>
        <taxon>Burkholderiales</taxon>
        <taxon>Comamonadaceae</taxon>
        <taxon>Variovorax</taxon>
    </lineage>
</organism>
<keyword evidence="4" id="KW-1185">Reference proteome</keyword>
<dbReference type="EMBL" id="RXFQ01000022">
    <property type="protein sequence ID" value="RSZ29933.1"/>
    <property type="molecule type" value="Genomic_DNA"/>
</dbReference>
<evidence type="ECO:0000313" key="4">
    <source>
        <dbReference type="Proteomes" id="UP000271137"/>
    </source>
</evidence>
<evidence type="ECO:0000259" key="1">
    <source>
        <dbReference type="Pfam" id="PF03435"/>
    </source>
</evidence>
<dbReference type="InterPro" id="IPR005097">
    <property type="entry name" value="Sacchrp_dh_NADP-bd"/>
</dbReference>
<dbReference type="PANTHER" id="PTHR43781">
    <property type="entry name" value="SACCHAROPINE DEHYDROGENASE"/>
    <property type="match status" value="1"/>
</dbReference>
<evidence type="ECO:0000313" key="2">
    <source>
        <dbReference type="EMBL" id="RRH81961.1"/>
    </source>
</evidence>
<feature type="domain" description="Saccharopine dehydrogenase NADP binding" evidence="1">
    <location>
        <begin position="6"/>
        <end position="115"/>
    </location>
</feature>
<reference evidence="2 5" key="1">
    <citation type="submission" date="2018-11" db="EMBL/GenBank/DDBJ databases">
        <title>The genome of Variovorax sp T529.</title>
        <authorList>
            <person name="Gao J."/>
        </authorList>
    </citation>
    <scope>NUCLEOTIDE SEQUENCE [LARGE SCALE GENOMIC DNA]</scope>
    <source>
        <strain evidence="2 5">T529</strain>
    </source>
</reference>
<dbReference type="Proteomes" id="UP000271590">
    <property type="component" value="Unassembled WGS sequence"/>
</dbReference>